<organism evidence="2 3">
    <name type="scientific">Prorocentrum cordatum</name>
    <dbReference type="NCBI Taxonomy" id="2364126"/>
    <lineage>
        <taxon>Eukaryota</taxon>
        <taxon>Sar</taxon>
        <taxon>Alveolata</taxon>
        <taxon>Dinophyceae</taxon>
        <taxon>Prorocentrales</taxon>
        <taxon>Prorocentraceae</taxon>
        <taxon>Prorocentrum</taxon>
    </lineage>
</organism>
<sequence>MFEALWRRHPPALGTARLFGREVTMHRYQQAFGADYAFSGQLAQAAPLTEDAAPEVFFVKEELRRMLSASGSPLREWRYEACLVNWYDGGGSIGAHADDEHGLVPGSPIFAVSWGETRTFRVTPRLRGAGAKVDLELGDGDVVVMGGACQRTHKLHSRARRARSQEAPWPQDQPDVPMLQVAAGFRGCGRRVTQGISSTAGDLDHSASCPSTPLPSFIPSCLPSSLRSAFHHYLSLTTSSGSHPLVLLHS</sequence>
<comment type="caution">
    <text evidence="2">The sequence shown here is derived from an EMBL/GenBank/DDBJ whole genome shotgun (WGS) entry which is preliminary data.</text>
</comment>
<evidence type="ECO:0000313" key="3">
    <source>
        <dbReference type="Proteomes" id="UP001189429"/>
    </source>
</evidence>
<reference evidence="2" key="1">
    <citation type="submission" date="2023-10" db="EMBL/GenBank/DDBJ databases">
        <authorList>
            <person name="Chen Y."/>
            <person name="Shah S."/>
            <person name="Dougan E. K."/>
            <person name="Thang M."/>
            <person name="Chan C."/>
        </authorList>
    </citation>
    <scope>NUCLEOTIDE SEQUENCE [LARGE SCALE GENOMIC DNA]</scope>
</reference>
<dbReference type="InterPro" id="IPR032852">
    <property type="entry name" value="ALKBH2"/>
</dbReference>
<evidence type="ECO:0000313" key="2">
    <source>
        <dbReference type="EMBL" id="CAK0846053.1"/>
    </source>
</evidence>
<dbReference type="Gene3D" id="2.60.120.590">
    <property type="entry name" value="Alpha-ketoglutarate-dependent dioxygenase AlkB-like"/>
    <property type="match status" value="1"/>
</dbReference>
<proteinExistence type="predicted"/>
<feature type="domain" description="Alpha-ketoglutarate-dependent dioxygenase AlkB-like" evidence="1">
    <location>
        <begin position="66"/>
        <end position="164"/>
    </location>
</feature>
<keyword evidence="3" id="KW-1185">Reference proteome</keyword>
<dbReference type="SUPFAM" id="SSF51197">
    <property type="entry name" value="Clavaminate synthase-like"/>
    <property type="match status" value="1"/>
</dbReference>
<gene>
    <name evidence="2" type="ORF">PCOR1329_LOCUS39660</name>
</gene>
<dbReference type="PANTHER" id="PTHR31573:SF1">
    <property type="entry name" value="DNA OXIDATIVE DEMETHYLASE ALKBH2"/>
    <property type="match status" value="1"/>
</dbReference>
<accession>A0ABN9TK50</accession>
<dbReference type="Proteomes" id="UP001189429">
    <property type="component" value="Unassembled WGS sequence"/>
</dbReference>
<dbReference type="PANTHER" id="PTHR31573">
    <property type="entry name" value="ALPHA-KETOGLUTARATE-DEPENDENT DIOXYGENASE ALKB HOMOLOG 2"/>
    <property type="match status" value="1"/>
</dbReference>
<protein>
    <recommendedName>
        <fullName evidence="1">Alpha-ketoglutarate-dependent dioxygenase AlkB-like domain-containing protein</fullName>
    </recommendedName>
</protein>
<name>A0ABN9TK50_9DINO</name>
<dbReference type="InterPro" id="IPR027450">
    <property type="entry name" value="AlkB-like"/>
</dbReference>
<dbReference type="Pfam" id="PF13532">
    <property type="entry name" value="2OG-FeII_Oxy_2"/>
    <property type="match status" value="1"/>
</dbReference>
<evidence type="ECO:0000259" key="1">
    <source>
        <dbReference type="Pfam" id="PF13532"/>
    </source>
</evidence>
<feature type="non-terminal residue" evidence="2">
    <location>
        <position position="250"/>
    </location>
</feature>
<dbReference type="InterPro" id="IPR037151">
    <property type="entry name" value="AlkB-like_sf"/>
</dbReference>
<dbReference type="EMBL" id="CAUYUJ010014789">
    <property type="protein sequence ID" value="CAK0846053.1"/>
    <property type="molecule type" value="Genomic_DNA"/>
</dbReference>